<evidence type="ECO:0000313" key="1">
    <source>
        <dbReference type="EMBL" id="KAF5764978.1"/>
    </source>
</evidence>
<dbReference type="InParanoid" id="A0A251TUJ0"/>
<reference evidence="2" key="2">
    <citation type="submission" date="2017-02" db="EMBL/GenBank/DDBJ databases">
        <title>Sunflower complete genome.</title>
        <authorList>
            <person name="Langlade N."/>
            <person name="Munos S."/>
        </authorList>
    </citation>
    <scope>NUCLEOTIDE SEQUENCE [LARGE SCALE GENOMIC DNA]</scope>
    <source>
        <tissue evidence="2">Leaves</tissue>
    </source>
</reference>
<gene>
    <name evidence="2" type="ORF">HannXRQ_Chr09g0253391</name>
    <name evidence="1" type="ORF">HanXRQr2_Chr15g0698321</name>
</gene>
<protein>
    <submittedName>
        <fullName evidence="2">Uncharacterized protein</fullName>
    </submittedName>
</protein>
<reference evidence="1 3" key="1">
    <citation type="journal article" date="2017" name="Nature">
        <title>The sunflower genome provides insights into oil metabolism, flowering and Asterid evolution.</title>
        <authorList>
            <person name="Badouin H."/>
            <person name="Gouzy J."/>
            <person name="Grassa C.J."/>
            <person name="Murat F."/>
            <person name="Staton S.E."/>
            <person name="Cottret L."/>
            <person name="Lelandais-Briere C."/>
            <person name="Owens G.L."/>
            <person name="Carrere S."/>
            <person name="Mayjonade B."/>
            <person name="Legrand L."/>
            <person name="Gill N."/>
            <person name="Kane N.C."/>
            <person name="Bowers J.E."/>
            <person name="Hubner S."/>
            <person name="Bellec A."/>
            <person name="Berard A."/>
            <person name="Berges H."/>
            <person name="Blanchet N."/>
            <person name="Boniface M.C."/>
            <person name="Brunel D."/>
            <person name="Catrice O."/>
            <person name="Chaidir N."/>
            <person name="Claudel C."/>
            <person name="Donnadieu C."/>
            <person name="Faraut T."/>
            <person name="Fievet G."/>
            <person name="Helmstetter N."/>
            <person name="King M."/>
            <person name="Knapp S.J."/>
            <person name="Lai Z."/>
            <person name="Le Paslier M.C."/>
            <person name="Lippi Y."/>
            <person name="Lorenzon L."/>
            <person name="Mandel J.R."/>
            <person name="Marage G."/>
            <person name="Marchand G."/>
            <person name="Marquand E."/>
            <person name="Bret-Mestries E."/>
            <person name="Morien E."/>
            <person name="Nambeesan S."/>
            <person name="Nguyen T."/>
            <person name="Pegot-Espagnet P."/>
            <person name="Pouilly N."/>
            <person name="Raftis F."/>
            <person name="Sallet E."/>
            <person name="Schiex T."/>
            <person name="Thomas J."/>
            <person name="Vandecasteele C."/>
            <person name="Vares D."/>
            <person name="Vear F."/>
            <person name="Vautrin S."/>
            <person name="Crespi M."/>
            <person name="Mangin B."/>
            <person name="Burke J.M."/>
            <person name="Salse J."/>
            <person name="Munos S."/>
            <person name="Vincourt P."/>
            <person name="Rieseberg L.H."/>
            <person name="Langlade N.B."/>
        </authorList>
    </citation>
    <scope>NUCLEOTIDE SEQUENCE [LARGE SCALE GENOMIC DNA]</scope>
    <source>
        <strain evidence="3">cv. SF193</strain>
        <tissue evidence="1">Leaves</tissue>
    </source>
</reference>
<name>A0A251TUJ0_HELAN</name>
<reference evidence="1" key="3">
    <citation type="submission" date="2020-06" db="EMBL/GenBank/DDBJ databases">
        <title>Helianthus annuus Genome sequencing and assembly Release 2.</title>
        <authorList>
            <person name="Gouzy J."/>
            <person name="Langlade N."/>
            <person name="Munos S."/>
        </authorList>
    </citation>
    <scope>NUCLEOTIDE SEQUENCE</scope>
    <source>
        <tissue evidence="1">Leaves</tissue>
    </source>
</reference>
<dbReference type="AlphaFoldDB" id="A0A251TUJ0"/>
<dbReference type="EMBL" id="CM007898">
    <property type="protein sequence ID" value="OTG14795.1"/>
    <property type="molecule type" value="Genomic_DNA"/>
</dbReference>
<dbReference type="Gramene" id="mRNA:HanXRQr2_Chr15g0698321">
    <property type="protein sequence ID" value="mRNA:HanXRQr2_Chr15g0698321"/>
    <property type="gene ID" value="HanXRQr2_Chr15g0698321"/>
</dbReference>
<proteinExistence type="predicted"/>
<evidence type="ECO:0000313" key="2">
    <source>
        <dbReference type="EMBL" id="OTG14795.1"/>
    </source>
</evidence>
<accession>A0A251TUJ0</accession>
<dbReference type="EMBL" id="MNCJ02000330">
    <property type="protein sequence ID" value="KAF5764978.1"/>
    <property type="molecule type" value="Genomic_DNA"/>
</dbReference>
<keyword evidence="3" id="KW-1185">Reference proteome</keyword>
<sequence>MVARQQADDWILKLDMVARQQADDWIFKKDKDWMMQLLAVTLSLVSKMEETKVPHILDLKVCE</sequence>
<dbReference type="Proteomes" id="UP000215914">
    <property type="component" value="Chromosome 9"/>
</dbReference>
<evidence type="ECO:0000313" key="3">
    <source>
        <dbReference type="Proteomes" id="UP000215914"/>
    </source>
</evidence>
<organism evidence="2 3">
    <name type="scientific">Helianthus annuus</name>
    <name type="common">Common sunflower</name>
    <dbReference type="NCBI Taxonomy" id="4232"/>
    <lineage>
        <taxon>Eukaryota</taxon>
        <taxon>Viridiplantae</taxon>
        <taxon>Streptophyta</taxon>
        <taxon>Embryophyta</taxon>
        <taxon>Tracheophyta</taxon>
        <taxon>Spermatophyta</taxon>
        <taxon>Magnoliopsida</taxon>
        <taxon>eudicotyledons</taxon>
        <taxon>Gunneridae</taxon>
        <taxon>Pentapetalae</taxon>
        <taxon>asterids</taxon>
        <taxon>campanulids</taxon>
        <taxon>Asterales</taxon>
        <taxon>Asteraceae</taxon>
        <taxon>Asteroideae</taxon>
        <taxon>Heliantheae alliance</taxon>
        <taxon>Heliantheae</taxon>
        <taxon>Helianthus</taxon>
    </lineage>
</organism>
<dbReference type="STRING" id="4232.A0A251TUJ0"/>